<dbReference type="AlphaFoldDB" id="A0A9D4N667"/>
<reference evidence="1" key="1">
    <citation type="journal article" date="2019" name="bioRxiv">
        <title>The Genome of the Zebra Mussel, Dreissena polymorpha: A Resource for Invasive Species Research.</title>
        <authorList>
            <person name="McCartney M.A."/>
            <person name="Auch B."/>
            <person name="Kono T."/>
            <person name="Mallez S."/>
            <person name="Zhang Y."/>
            <person name="Obille A."/>
            <person name="Becker A."/>
            <person name="Abrahante J.E."/>
            <person name="Garbe J."/>
            <person name="Badalamenti J.P."/>
            <person name="Herman A."/>
            <person name="Mangelson H."/>
            <person name="Liachko I."/>
            <person name="Sullivan S."/>
            <person name="Sone E.D."/>
            <person name="Koren S."/>
            <person name="Silverstein K.A.T."/>
            <person name="Beckman K.B."/>
            <person name="Gohl D.M."/>
        </authorList>
    </citation>
    <scope>NUCLEOTIDE SEQUENCE</scope>
    <source>
        <strain evidence="1">Duluth1</strain>
        <tissue evidence="1">Whole animal</tissue>
    </source>
</reference>
<name>A0A9D4N667_DREPO</name>
<comment type="caution">
    <text evidence="1">The sequence shown here is derived from an EMBL/GenBank/DDBJ whole genome shotgun (WGS) entry which is preliminary data.</text>
</comment>
<reference evidence="1" key="2">
    <citation type="submission" date="2020-11" db="EMBL/GenBank/DDBJ databases">
        <authorList>
            <person name="McCartney M.A."/>
            <person name="Auch B."/>
            <person name="Kono T."/>
            <person name="Mallez S."/>
            <person name="Becker A."/>
            <person name="Gohl D.M."/>
            <person name="Silverstein K.A.T."/>
            <person name="Koren S."/>
            <person name="Bechman K.B."/>
            <person name="Herman A."/>
            <person name="Abrahante J.E."/>
            <person name="Garbe J."/>
        </authorList>
    </citation>
    <scope>NUCLEOTIDE SEQUENCE</scope>
    <source>
        <strain evidence="1">Duluth1</strain>
        <tissue evidence="1">Whole animal</tissue>
    </source>
</reference>
<sequence length="98" mass="11717">MHFHQYQVGYLVWCLHETCLVGVCPKLERAYDGLYLIVKRHSPLNFELQINKEGLKRFVHHNKIKPYTGREPPNLILRAQKHFARMYLHPSWCMQSNV</sequence>
<protein>
    <submittedName>
        <fullName evidence="1">Uncharacterized protein</fullName>
    </submittedName>
</protein>
<organism evidence="1 2">
    <name type="scientific">Dreissena polymorpha</name>
    <name type="common">Zebra mussel</name>
    <name type="synonym">Mytilus polymorpha</name>
    <dbReference type="NCBI Taxonomy" id="45954"/>
    <lineage>
        <taxon>Eukaryota</taxon>
        <taxon>Metazoa</taxon>
        <taxon>Spiralia</taxon>
        <taxon>Lophotrochozoa</taxon>
        <taxon>Mollusca</taxon>
        <taxon>Bivalvia</taxon>
        <taxon>Autobranchia</taxon>
        <taxon>Heteroconchia</taxon>
        <taxon>Euheterodonta</taxon>
        <taxon>Imparidentia</taxon>
        <taxon>Neoheterodontei</taxon>
        <taxon>Myida</taxon>
        <taxon>Dreissenoidea</taxon>
        <taxon>Dreissenidae</taxon>
        <taxon>Dreissena</taxon>
    </lineage>
</organism>
<dbReference type="EMBL" id="JAIWYP010000001">
    <property type="protein sequence ID" value="KAH3887974.1"/>
    <property type="molecule type" value="Genomic_DNA"/>
</dbReference>
<accession>A0A9D4N667</accession>
<dbReference type="Proteomes" id="UP000828390">
    <property type="component" value="Unassembled WGS sequence"/>
</dbReference>
<gene>
    <name evidence="1" type="ORF">DPMN_011996</name>
</gene>
<keyword evidence="2" id="KW-1185">Reference proteome</keyword>
<evidence type="ECO:0000313" key="2">
    <source>
        <dbReference type="Proteomes" id="UP000828390"/>
    </source>
</evidence>
<proteinExistence type="predicted"/>
<evidence type="ECO:0000313" key="1">
    <source>
        <dbReference type="EMBL" id="KAH3887974.1"/>
    </source>
</evidence>